<organism evidence="6 7">
    <name type="scientific">Halanaerobacter jeridensis</name>
    <dbReference type="NCBI Taxonomy" id="706427"/>
    <lineage>
        <taxon>Bacteria</taxon>
        <taxon>Bacillati</taxon>
        <taxon>Bacillota</taxon>
        <taxon>Clostridia</taxon>
        <taxon>Halanaerobiales</taxon>
        <taxon>Halobacteroidaceae</taxon>
        <taxon>Halanaerobacter</taxon>
    </lineage>
</organism>
<feature type="repeat" description="WD" evidence="3">
    <location>
        <begin position="1169"/>
        <end position="1210"/>
    </location>
</feature>
<evidence type="ECO:0000256" key="3">
    <source>
        <dbReference type="PROSITE-ProRule" id="PRU00221"/>
    </source>
</evidence>
<feature type="repeat" description="WD" evidence="3">
    <location>
        <begin position="1337"/>
        <end position="1378"/>
    </location>
</feature>
<evidence type="ECO:0000259" key="5">
    <source>
        <dbReference type="PROSITE" id="PS50837"/>
    </source>
</evidence>
<dbReference type="Gene3D" id="2.130.10.10">
    <property type="entry name" value="YVTN repeat-like/Quinoprotein amine dehydrogenase"/>
    <property type="match status" value="4"/>
</dbReference>
<dbReference type="GO" id="GO:0005737">
    <property type="term" value="C:cytoplasm"/>
    <property type="evidence" value="ECO:0007669"/>
    <property type="project" value="GOC"/>
</dbReference>
<dbReference type="InterPro" id="IPR036322">
    <property type="entry name" value="WD40_repeat_dom_sf"/>
</dbReference>
<evidence type="ECO:0000313" key="7">
    <source>
        <dbReference type="Proteomes" id="UP000774000"/>
    </source>
</evidence>
<dbReference type="SUPFAM" id="SSF50978">
    <property type="entry name" value="WD40 repeat-like"/>
    <property type="match status" value="2"/>
</dbReference>
<dbReference type="GO" id="GO:0006891">
    <property type="term" value="P:intra-Golgi vesicle-mediated transport"/>
    <property type="evidence" value="ECO:0007669"/>
    <property type="project" value="TreeGrafter"/>
</dbReference>
<dbReference type="SUPFAM" id="SSF52540">
    <property type="entry name" value="P-loop containing nucleoside triphosphate hydrolases"/>
    <property type="match status" value="1"/>
</dbReference>
<accession>A0A938XVW2</accession>
<protein>
    <submittedName>
        <fullName evidence="6">WD40 repeat protein</fullName>
    </submittedName>
</protein>
<keyword evidence="4" id="KW-0472">Membrane</keyword>
<dbReference type="InterPro" id="IPR024977">
    <property type="entry name" value="Apc4-like_WD40_dom"/>
</dbReference>
<feature type="repeat" description="WD" evidence="3">
    <location>
        <begin position="1379"/>
        <end position="1420"/>
    </location>
</feature>
<comment type="caution">
    <text evidence="6">The sequence shown here is derived from an EMBL/GenBank/DDBJ whole genome shotgun (WGS) entry which is preliminary data.</text>
</comment>
<evidence type="ECO:0000256" key="1">
    <source>
        <dbReference type="ARBA" id="ARBA00022574"/>
    </source>
</evidence>
<feature type="domain" description="NACHT" evidence="5">
    <location>
        <begin position="695"/>
        <end position="816"/>
    </location>
</feature>
<dbReference type="InterPro" id="IPR007111">
    <property type="entry name" value="NACHT_NTPase"/>
</dbReference>
<keyword evidence="1 3" id="KW-0853">WD repeat</keyword>
<dbReference type="Gene3D" id="3.40.50.300">
    <property type="entry name" value="P-loop containing nucleotide triphosphate hydrolases"/>
    <property type="match status" value="1"/>
</dbReference>
<feature type="repeat" description="WD" evidence="3">
    <location>
        <begin position="1421"/>
        <end position="1457"/>
    </location>
</feature>
<dbReference type="PROSITE" id="PS50294">
    <property type="entry name" value="WD_REPEATS_REGION"/>
    <property type="match status" value="6"/>
</dbReference>
<keyword evidence="7" id="KW-1185">Reference proteome</keyword>
<reference evidence="6" key="1">
    <citation type="submission" date="2021-01" db="EMBL/GenBank/DDBJ databases">
        <title>Genomic Encyclopedia of Type Strains, Phase IV (KMG-IV): sequencing the most valuable type-strain genomes for metagenomic binning, comparative biology and taxonomic classification.</title>
        <authorList>
            <person name="Goeker M."/>
        </authorList>
    </citation>
    <scope>NUCLEOTIDE SEQUENCE</scope>
    <source>
        <strain evidence="6">DSM 23230</strain>
    </source>
</reference>
<dbReference type="InterPro" id="IPR015943">
    <property type="entry name" value="WD40/YVTN_repeat-like_dom_sf"/>
</dbReference>
<dbReference type="CDD" id="cd00200">
    <property type="entry name" value="WD40"/>
    <property type="match status" value="2"/>
</dbReference>
<dbReference type="Pfam" id="PF05729">
    <property type="entry name" value="NACHT"/>
    <property type="match status" value="1"/>
</dbReference>
<dbReference type="GO" id="GO:0006890">
    <property type="term" value="P:retrograde vesicle-mediated transport, Golgi to endoplasmic reticulum"/>
    <property type="evidence" value="ECO:0007669"/>
    <property type="project" value="TreeGrafter"/>
</dbReference>
<proteinExistence type="predicted"/>
<dbReference type="PROSITE" id="PS50082">
    <property type="entry name" value="WD_REPEATS_2"/>
    <property type="match status" value="7"/>
</dbReference>
<name>A0A938XVW2_9FIRM</name>
<dbReference type="RefSeq" id="WP_204702552.1">
    <property type="nucleotide sequence ID" value="NZ_JAFBDQ010000017.1"/>
</dbReference>
<dbReference type="GO" id="GO:0006886">
    <property type="term" value="P:intracellular protein transport"/>
    <property type="evidence" value="ECO:0007669"/>
    <property type="project" value="TreeGrafter"/>
</dbReference>
<dbReference type="EMBL" id="JAFBDQ010000017">
    <property type="protein sequence ID" value="MBM7557794.1"/>
    <property type="molecule type" value="Genomic_DNA"/>
</dbReference>
<dbReference type="PROSITE" id="PS50837">
    <property type="entry name" value="NACHT"/>
    <property type="match status" value="1"/>
</dbReference>
<feature type="repeat" description="WD" evidence="3">
    <location>
        <begin position="1253"/>
        <end position="1294"/>
    </location>
</feature>
<keyword evidence="2" id="KW-0677">Repeat</keyword>
<dbReference type="InterPro" id="IPR050844">
    <property type="entry name" value="Coatomer_complex_subunit"/>
</dbReference>
<evidence type="ECO:0000256" key="2">
    <source>
        <dbReference type="ARBA" id="ARBA00022737"/>
    </source>
</evidence>
<keyword evidence="4" id="KW-1133">Transmembrane helix</keyword>
<dbReference type="Pfam" id="PF12894">
    <property type="entry name" value="ANAPC4_WD40"/>
    <property type="match status" value="1"/>
</dbReference>
<evidence type="ECO:0000256" key="4">
    <source>
        <dbReference type="SAM" id="Phobius"/>
    </source>
</evidence>
<feature type="repeat" description="WD" evidence="3">
    <location>
        <begin position="1295"/>
        <end position="1336"/>
    </location>
</feature>
<feature type="transmembrane region" description="Helical" evidence="4">
    <location>
        <begin position="1812"/>
        <end position="1829"/>
    </location>
</feature>
<keyword evidence="4" id="KW-0812">Transmembrane</keyword>
<dbReference type="GO" id="GO:0006888">
    <property type="term" value="P:endoplasmic reticulum to Golgi vesicle-mediated transport"/>
    <property type="evidence" value="ECO:0007669"/>
    <property type="project" value="TreeGrafter"/>
</dbReference>
<dbReference type="Pfam" id="PF00400">
    <property type="entry name" value="WD40"/>
    <property type="match status" value="7"/>
</dbReference>
<dbReference type="Proteomes" id="UP000774000">
    <property type="component" value="Unassembled WGS sequence"/>
</dbReference>
<dbReference type="InterPro" id="IPR001680">
    <property type="entry name" value="WD40_rpt"/>
</dbReference>
<sequence length="1876" mass="216889">MSFRLIAKSDEDYHQIPISINEVETTEKENKVEITNHNLEESIKEELSDSFRSFLNKELYLKPLTVKIEFQLNKKISQLQGTVALFFALLSHLRKNKGKNYYNRFIKEDKELGFEEGWHDKSSEFQKLVEKIFKIAKNKEITVLANFDQNIDQKKIINILSELKFNNCFLQANYGLVDELINNPSFDYDLKQFDPLNISSLNKSKTIYYFSSLNQLVTGARYRIFLASKNKSSSTFITVILNRSGEVTVPDSKLNWLRNSGKKVKSVIDEKDLVKDDNWGFSLRISKDEKITGQSGTLAVCFEILRKCLTDNFLKEDVRKDIKEIIDSFPPGKTAVICNFIENKPANSVKVKQKLPEIRRLGLNQILVEDDLVVKVKQEVKSQFDWKVKVSPVTSLIGKLPQYEEFIYQLSSVNNLEGNCPIFIMQQGEISNQKSVVIKDLMVTPADDIDQKAKFRTYGQVDETSLGGLKGSAKTAVDILRKRLDLSYSFIIEVLDLQEKNFIGKITGRSAGFSFLGACLYEIFEDYNSKFIKEYNRTALLAGLNFHHQELEAVGADINLKVKKANKQGYTKIFMTKTDYEANLNPEYKNRTNIKVIGCTLDEFFTNHLQLAKVEEAKKQDEAKHLLEKIRVSTKDYYQKLKSKRFEHIDISEIILPESEQETSSEQDLDTKVELKAEEVDLIASIESLWAGEIKNAVILGSGGMGKTVSLLNLWKTYKRQKEKPVPFFIQLHDYNNYSKSKNFIMEQIKENYLNQTEITEDKLKKMMDKPIDDIPAVILLLDGFNEITVDEKMNLLSEIEKFNLYNGVQIVVTSRHDMQTFNCFDGYHQLNLINLKNEQIENYLNKQSVDLPEEERMLDLIRNPMMLTIYAKTYKQKQNSKIANKALDFKDKVNSAGELLWDFIEANLLEVYKSNKQKNEKLYHKLIIKHIVAYIGYYMEKKGVFSLNKRKLHEVIKSSCNKLSNPYFYDTDDNIEYEEVCVYLKKLNARKRKEILKIIVKELLLLVEEDGKYRFFHQIFRDYFSAVHIVNQIKIDLDNGKDKIEILEKRKFGKEVRKFIGELEKEYYIKPKLKGKQWSISHYNNYRTNLQRAIECYRGRFKSNIGYAVWNIIEIWKDVRGELTEADLSKLNLTDCNLRGVRCSRLDDSGYLTANFEGAKLNGNNFLSIGHKAGVLSVEYHPNGDKIISGSADGTIKEWNRKSEDCIITYNEHANWVLSVEYHPNGDKIISGSADGTIKEWKRKSEDCIITYNEHANWVLSVEYHPDGDKIISGSADGTIKEWKCGKKNSIRTYEEHEHSVTSVSYSPKGQKIVSGSEDGTIMEWKCGEKNSIRTYEGHKNKVVSLEYHPDGDKIISASENGTIMEWKCGKKNSIRTYEGHKNKVVSLEYHPEEDKIISGLADGTIMEWKYGKKNSIRTYEGHKKRVVMVAYHPVAYHPDGDKIMSGSTDGTIKEWGQNRKDYIRIYNKYSVDIIDVAYHIKNNKIALASGDNTIKEFSLEDNKCVRVYDDYDVSIEKIEYHPKEPKLVAGLKNGTIKEIDTITGKEIRNYKAHDSFITNVVYHPKNNKMLSTSEMGPYTDFKEWDIRRGELIKVYEVSIPNVSDVAYHPKEHKLVIAGVEMSGNNIIAELDSRSGEIIKTYEEFQEKVTSVIYHSEEDKIVSKGKGRDGEFYIRIWDVDEERCIKINEYKNKLTMMSHFKKINDFTCYPGIDIYFQFKNQISLITGWQNDTIFPIIHPNIINISGILLQGCDLSNLHPESAFTLEIQKQLESYRVEVNYNKFKNLFYTINHFNFSIFKKLSPLNLEFSDIIHGIILCVFLGSLSIVMKKLKESTVFTLLINGLTKVAWILFLSIFFISHMIYNIIIEILNDFDL</sequence>
<feature type="repeat" description="WD" evidence="3">
    <location>
        <begin position="1211"/>
        <end position="1252"/>
    </location>
</feature>
<gene>
    <name evidence="6" type="ORF">JOC47_002660</name>
</gene>
<feature type="transmembrane region" description="Helical" evidence="4">
    <location>
        <begin position="1850"/>
        <end position="1871"/>
    </location>
</feature>
<dbReference type="SMART" id="SM00320">
    <property type="entry name" value="WD40"/>
    <property type="match status" value="11"/>
</dbReference>
<dbReference type="PANTHER" id="PTHR19876">
    <property type="entry name" value="COATOMER"/>
    <property type="match status" value="1"/>
</dbReference>
<evidence type="ECO:0000313" key="6">
    <source>
        <dbReference type="EMBL" id="MBM7557794.1"/>
    </source>
</evidence>
<dbReference type="InterPro" id="IPR027417">
    <property type="entry name" value="P-loop_NTPase"/>
</dbReference>